<organism evidence="1 2">
    <name type="scientific">Pseudorhodoferax aquiterrae</name>
    <dbReference type="NCBI Taxonomy" id="747304"/>
    <lineage>
        <taxon>Bacteria</taxon>
        <taxon>Pseudomonadati</taxon>
        <taxon>Pseudomonadota</taxon>
        <taxon>Betaproteobacteria</taxon>
        <taxon>Burkholderiales</taxon>
        <taxon>Comamonadaceae</taxon>
    </lineage>
</organism>
<evidence type="ECO:0000313" key="2">
    <source>
        <dbReference type="Proteomes" id="UP000626210"/>
    </source>
</evidence>
<accession>A0ABQ3G7I9</accession>
<comment type="caution">
    <text evidence="1">The sequence shown here is derived from an EMBL/GenBank/DDBJ whole genome shotgun (WGS) entry which is preliminary data.</text>
</comment>
<dbReference type="Proteomes" id="UP000626210">
    <property type="component" value="Unassembled WGS sequence"/>
</dbReference>
<reference evidence="2" key="1">
    <citation type="journal article" date="2019" name="Int. J. Syst. Evol. Microbiol.">
        <title>The Global Catalogue of Microorganisms (GCM) 10K type strain sequencing project: providing services to taxonomists for standard genome sequencing and annotation.</title>
        <authorList>
            <consortium name="The Broad Institute Genomics Platform"/>
            <consortium name="The Broad Institute Genome Sequencing Center for Infectious Disease"/>
            <person name="Wu L."/>
            <person name="Ma J."/>
        </authorList>
    </citation>
    <scope>NUCLEOTIDE SEQUENCE [LARGE SCALE GENOMIC DNA]</scope>
    <source>
        <strain evidence="2">KCTC 23314</strain>
    </source>
</reference>
<sequence length="123" mass="13457">MDVQVRDQSGLQRALAKVGVVFQGPPVANAPRQPDAFEAYELNVARVPLHMDEVALLFERQRKKVLSGCESNAHEGVWKGLNAWLLVGSDDDEILSICPAVSDDEDRQMLWVGFEALGIGVGV</sequence>
<protein>
    <submittedName>
        <fullName evidence="1">Uncharacterized protein</fullName>
    </submittedName>
</protein>
<dbReference type="EMBL" id="BMYK01000016">
    <property type="protein sequence ID" value="GHC92856.1"/>
    <property type="molecule type" value="Genomic_DNA"/>
</dbReference>
<proteinExistence type="predicted"/>
<evidence type="ECO:0000313" key="1">
    <source>
        <dbReference type="EMBL" id="GHC92856.1"/>
    </source>
</evidence>
<name>A0ABQ3G7I9_9BURK</name>
<gene>
    <name evidence="1" type="ORF">GCM10007320_43340</name>
</gene>
<keyword evidence="2" id="KW-1185">Reference proteome</keyword>